<accession>A0A0K0DXX2</accession>
<feature type="domain" description="DUF3456" evidence="3">
    <location>
        <begin position="92"/>
        <end position="202"/>
    </location>
</feature>
<protein>
    <submittedName>
        <fullName evidence="5 6">DUF3456 domain-containing protein</fullName>
    </submittedName>
</protein>
<evidence type="ECO:0000313" key="5">
    <source>
        <dbReference type="WBParaSite" id="SSTP_0000208600.1"/>
    </source>
</evidence>
<reference evidence="5" key="1">
    <citation type="submission" date="2015-08" db="UniProtKB">
        <authorList>
            <consortium name="WormBaseParasite"/>
        </authorList>
    </citation>
    <scope>IDENTIFICATION</scope>
</reference>
<dbReference type="Pfam" id="PF11938">
    <property type="entry name" value="DUF3456"/>
    <property type="match status" value="1"/>
</dbReference>
<dbReference type="WBParaSite" id="SSTP_0000208600.1">
    <property type="protein sequence ID" value="SSTP_0000208600.1"/>
    <property type="gene ID" value="SSTP_0000208600"/>
</dbReference>
<sequence length="215" mass="25441">MYFGVVLKKQKTGDLLYLYEDFSRSFVYELFVYFEDIFGRIKNIKMFCSQQLLLILMLVIYIRNESLPSKCESCSVIAREFKNELFKIKNLPKTISRNKAEELFLELSENVCQNMLSYRLDPTRDSGIERFFKGTPEALRQLKELRDKGVKITMDVPEDLWDKPGVESSLLKQHCENILEEFEDIIVETIINKTSFEIFVCSIEMKCPRFYKKEL</sequence>
<name>A0A0K0DXX2_STRER</name>
<dbReference type="STRING" id="6248.A0A0K0DXX2"/>
<dbReference type="PANTHER" id="PTHR15382">
    <property type="entry name" value="CTG4A-RELATED"/>
    <property type="match status" value="1"/>
</dbReference>
<dbReference type="Proteomes" id="UP000035681">
    <property type="component" value="Unplaced"/>
</dbReference>
<keyword evidence="4" id="KW-1185">Reference proteome</keyword>
<dbReference type="PANTHER" id="PTHR15382:SF8">
    <property type="entry name" value="CANOPY B"/>
    <property type="match status" value="1"/>
</dbReference>
<evidence type="ECO:0000256" key="2">
    <source>
        <dbReference type="ARBA" id="ARBA00022729"/>
    </source>
</evidence>
<evidence type="ECO:0000256" key="1">
    <source>
        <dbReference type="ARBA" id="ARBA00007285"/>
    </source>
</evidence>
<dbReference type="WBParaSite" id="TCONS_00011885.p1">
    <property type="protein sequence ID" value="TCONS_00011885.p1"/>
    <property type="gene ID" value="XLOC_006893"/>
</dbReference>
<dbReference type="AlphaFoldDB" id="A0A0K0DXX2"/>
<proteinExistence type="inferred from homology"/>
<dbReference type="InterPro" id="IPR021852">
    <property type="entry name" value="DUF3456"/>
</dbReference>
<evidence type="ECO:0000259" key="3">
    <source>
        <dbReference type="Pfam" id="PF11938"/>
    </source>
</evidence>
<organism evidence="5">
    <name type="scientific">Strongyloides stercoralis</name>
    <name type="common">Threadworm</name>
    <dbReference type="NCBI Taxonomy" id="6248"/>
    <lineage>
        <taxon>Eukaryota</taxon>
        <taxon>Metazoa</taxon>
        <taxon>Ecdysozoa</taxon>
        <taxon>Nematoda</taxon>
        <taxon>Chromadorea</taxon>
        <taxon>Rhabditida</taxon>
        <taxon>Tylenchina</taxon>
        <taxon>Panagrolaimomorpha</taxon>
        <taxon>Strongyloidoidea</taxon>
        <taxon>Strongyloididae</taxon>
        <taxon>Strongyloides</taxon>
    </lineage>
</organism>
<evidence type="ECO:0000313" key="6">
    <source>
        <dbReference type="WBParaSite" id="TCONS_00011885.p1"/>
    </source>
</evidence>
<comment type="similarity">
    <text evidence="1">Belongs to the canopy family.</text>
</comment>
<keyword evidence="2" id="KW-0732">Signal</keyword>
<evidence type="ECO:0000313" key="4">
    <source>
        <dbReference type="Proteomes" id="UP000035681"/>
    </source>
</evidence>